<evidence type="ECO:0000256" key="13">
    <source>
        <dbReference type="ARBA" id="ARBA00023303"/>
    </source>
</evidence>
<dbReference type="WBParaSite" id="MBELARI_LOCUS7853">
    <property type="protein sequence ID" value="MBELARI_LOCUS7853"/>
    <property type="gene ID" value="MBELARI_LOCUS7853"/>
</dbReference>
<evidence type="ECO:0000259" key="18">
    <source>
        <dbReference type="Pfam" id="PF02932"/>
    </source>
</evidence>
<accession>A0AAF3FL44</accession>
<dbReference type="InterPro" id="IPR038050">
    <property type="entry name" value="Neuro_actylchol_rec"/>
</dbReference>
<feature type="transmembrane region" description="Helical" evidence="15">
    <location>
        <begin position="411"/>
        <end position="431"/>
    </location>
</feature>
<dbReference type="Gene3D" id="1.20.58.390">
    <property type="entry name" value="Neurotransmitter-gated ion-channel transmembrane domain"/>
    <property type="match status" value="2"/>
</dbReference>
<dbReference type="PRINTS" id="PR00252">
    <property type="entry name" value="NRIONCHANNEL"/>
</dbReference>
<dbReference type="GO" id="GO:0045211">
    <property type="term" value="C:postsynaptic membrane"/>
    <property type="evidence" value="ECO:0007669"/>
    <property type="project" value="UniProtKB-SubCell"/>
</dbReference>
<evidence type="ECO:0000256" key="7">
    <source>
        <dbReference type="ARBA" id="ARBA00023136"/>
    </source>
</evidence>
<comment type="subcellular location">
    <subcellularLocation>
        <location evidence="14">Postsynaptic cell membrane</location>
        <topology evidence="14">Multi-pass membrane protein</topology>
    </subcellularLocation>
</comment>
<feature type="transmembrane region" description="Helical" evidence="15">
    <location>
        <begin position="233"/>
        <end position="249"/>
    </location>
</feature>
<keyword evidence="5" id="KW-0770">Synapse</keyword>
<keyword evidence="7 15" id="KW-0472">Membrane</keyword>
<dbReference type="PANTHER" id="PTHR18945">
    <property type="entry name" value="NEUROTRANSMITTER GATED ION CHANNEL"/>
    <property type="match status" value="1"/>
</dbReference>
<proteinExistence type="inferred from homology"/>
<dbReference type="Proteomes" id="UP000887575">
    <property type="component" value="Unassembled WGS sequence"/>
</dbReference>
<evidence type="ECO:0000256" key="12">
    <source>
        <dbReference type="ARBA" id="ARBA00023286"/>
    </source>
</evidence>
<evidence type="ECO:0000256" key="5">
    <source>
        <dbReference type="ARBA" id="ARBA00023018"/>
    </source>
</evidence>
<keyword evidence="3 15" id="KW-0812">Transmembrane</keyword>
<dbReference type="Pfam" id="PF02932">
    <property type="entry name" value="Neur_chan_memb"/>
    <property type="match status" value="1"/>
</dbReference>
<feature type="transmembrane region" description="Helical" evidence="15">
    <location>
        <begin position="269"/>
        <end position="289"/>
    </location>
</feature>
<keyword evidence="2" id="KW-1003">Cell membrane</keyword>
<evidence type="ECO:0000313" key="19">
    <source>
        <dbReference type="Proteomes" id="UP000887575"/>
    </source>
</evidence>
<reference evidence="20" key="1">
    <citation type="submission" date="2024-02" db="UniProtKB">
        <authorList>
            <consortium name="WormBaseParasite"/>
        </authorList>
    </citation>
    <scope>IDENTIFICATION</scope>
</reference>
<evidence type="ECO:0000256" key="4">
    <source>
        <dbReference type="ARBA" id="ARBA00022989"/>
    </source>
</evidence>
<evidence type="ECO:0000259" key="17">
    <source>
        <dbReference type="Pfam" id="PF02931"/>
    </source>
</evidence>
<dbReference type="InterPro" id="IPR018000">
    <property type="entry name" value="Neurotransmitter_ion_chnl_CS"/>
</dbReference>
<dbReference type="InterPro" id="IPR002394">
    <property type="entry name" value="Nicotinic_acetylcholine_rcpt"/>
</dbReference>
<name>A0AAF3FL44_9BILA</name>
<keyword evidence="13 15" id="KW-0407">Ion channel</keyword>
<keyword evidence="11" id="KW-0628">Postsynaptic cell membrane</keyword>
<protein>
    <submittedName>
        <fullName evidence="20">Uncharacterized protein</fullName>
    </submittedName>
</protein>
<dbReference type="CDD" id="cd19064">
    <property type="entry name" value="LGIC_TM_nAChR"/>
    <property type="match status" value="1"/>
</dbReference>
<keyword evidence="8" id="KW-1015">Disulfide bond</keyword>
<dbReference type="InterPro" id="IPR006201">
    <property type="entry name" value="Neur_channel"/>
</dbReference>
<dbReference type="PRINTS" id="PR00254">
    <property type="entry name" value="NICOTINICR"/>
</dbReference>
<keyword evidence="9" id="KW-0675">Receptor</keyword>
<dbReference type="SUPFAM" id="SSF63712">
    <property type="entry name" value="Nicotinic receptor ligand binding domain-like"/>
    <property type="match status" value="1"/>
</dbReference>
<evidence type="ECO:0000256" key="14">
    <source>
        <dbReference type="ARBA" id="ARBA00034104"/>
    </source>
</evidence>
<keyword evidence="6 15" id="KW-0406">Ion transport</keyword>
<evidence type="ECO:0000256" key="9">
    <source>
        <dbReference type="ARBA" id="ARBA00023170"/>
    </source>
</evidence>
<evidence type="ECO:0000256" key="2">
    <source>
        <dbReference type="ARBA" id="ARBA00022475"/>
    </source>
</evidence>
<feature type="domain" description="Neurotransmitter-gated ion-channel ligand-binding" evidence="17">
    <location>
        <begin position="13"/>
        <end position="202"/>
    </location>
</feature>
<dbReference type="AlphaFoldDB" id="A0AAF3FL44"/>
<keyword evidence="12" id="KW-1071">Ligand-gated ion channel</keyword>
<dbReference type="InterPro" id="IPR006029">
    <property type="entry name" value="Neurotrans-gated_channel_TM"/>
</dbReference>
<dbReference type="InterPro" id="IPR036734">
    <property type="entry name" value="Neur_chan_lig-bd_sf"/>
</dbReference>
<sequence length="475" mass="54822">MRVFLELAGFYKDEVSQVLTTNLWLELQWFDYRLSWDPSKMGGLRKLHVPSDQIWTPDLVLYNNADGEPQITIVSDALVYFNGLVIWKPPSIYKSFCEINIEYFPYDKQSCKMKFGGWTYTGMQMDVRQLAPYDGQISRILTEKNVPGHYVEIGMDLSSYYPSEEWDLMSLNSTRHVEQYPGCCGYESYIDVTFVFVLRRKTLFYTINLVIPSMMISVLTIFCFYIPPIEHKISFTISIFVALTVYYLVLNEILPPTSLVVPLIGKYLLLTLFNVGFSINFSVISINYFRRDGSQHPMPHWMKVVFVKTLPKYLWIQSPSEDEQSDDGSSTSDIPQGMFDGSRRPSPYFLTIPQDGQMRLSQLAQLRGMHPDLIRRMIDNLSFISDHFRAKKKEDQVSGDWAYVAFVMDRILLIIYILSNIGAGLLLLWGAETIFDTREPMPVTPGLKPLSGDTFESVSENFTQDVWLGDTTIYY</sequence>
<comment type="similarity">
    <text evidence="15">Belongs to the ligand-gated ion channel (TC 1.A.9) family.</text>
</comment>
<evidence type="ECO:0000256" key="6">
    <source>
        <dbReference type="ARBA" id="ARBA00023065"/>
    </source>
</evidence>
<keyword evidence="4 15" id="KW-1133">Transmembrane helix</keyword>
<evidence type="ECO:0000256" key="16">
    <source>
        <dbReference type="SAM" id="MobiDB-lite"/>
    </source>
</evidence>
<dbReference type="FunFam" id="2.70.170.10:FF:000044">
    <property type="entry name" value="AcetylCholine Receptor"/>
    <property type="match status" value="1"/>
</dbReference>
<organism evidence="19 20">
    <name type="scientific">Mesorhabditis belari</name>
    <dbReference type="NCBI Taxonomy" id="2138241"/>
    <lineage>
        <taxon>Eukaryota</taxon>
        <taxon>Metazoa</taxon>
        <taxon>Ecdysozoa</taxon>
        <taxon>Nematoda</taxon>
        <taxon>Chromadorea</taxon>
        <taxon>Rhabditida</taxon>
        <taxon>Rhabditina</taxon>
        <taxon>Rhabditomorpha</taxon>
        <taxon>Rhabditoidea</taxon>
        <taxon>Rhabditidae</taxon>
        <taxon>Mesorhabditinae</taxon>
        <taxon>Mesorhabditis</taxon>
    </lineage>
</organism>
<dbReference type="Pfam" id="PF02931">
    <property type="entry name" value="Neur_chan_LBD"/>
    <property type="match status" value="1"/>
</dbReference>
<evidence type="ECO:0000256" key="15">
    <source>
        <dbReference type="RuleBase" id="RU000687"/>
    </source>
</evidence>
<dbReference type="GO" id="GO:0004888">
    <property type="term" value="F:transmembrane signaling receptor activity"/>
    <property type="evidence" value="ECO:0007669"/>
    <property type="project" value="InterPro"/>
</dbReference>
<keyword evidence="1 15" id="KW-0813">Transport</keyword>
<keyword evidence="10" id="KW-0325">Glycoprotein</keyword>
<evidence type="ECO:0000313" key="20">
    <source>
        <dbReference type="WBParaSite" id="MBELARI_LOCUS7853"/>
    </source>
</evidence>
<keyword evidence="19" id="KW-1185">Reference proteome</keyword>
<dbReference type="InterPro" id="IPR006202">
    <property type="entry name" value="Neur_chan_lig-bd"/>
</dbReference>
<feature type="region of interest" description="Disordered" evidence="16">
    <location>
        <begin position="320"/>
        <end position="344"/>
    </location>
</feature>
<evidence type="ECO:0000256" key="3">
    <source>
        <dbReference type="ARBA" id="ARBA00022692"/>
    </source>
</evidence>
<feature type="transmembrane region" description="Helical" evidence="15">
    <location>
        <begin position="203"/>
        <end position="226"/>
    </location>
</feature>
<dbReference type="Gene3D" id="2.70.170.10">
    <property type="entry name" value="Neurotransmitter-gated ion-channel ligand-binding domain"/>
    <property type="match status" value="1"/>
</dbReference>
<dbReference type="InterPro" id="IPR036719">
    <property type="entry name" value="Neuro-gated_channel_TM_sf"/>
</dbReference>
<dbReference type="SUPFAM" id="SSF90112">
    <property type="entry name" value="Neurotransmitter-gated ion-channel transmembrane pore"/>
    <property type="match status" value="1"/>
</dbReference>
<feature type="domain" description="Neurotransmitter-gated ion-channel transmembrane" evidence="18">
    <location>
        <begin position="209"/>
        <end position="419"/>
    </location>
</feature>
<evidence type="ECO:0000256" key="11">
    <source>
        <dbReference type="ARBA" id="ARBA00023257"/>
    </source>
</evidence>
<evidence type="ECO:0000256" key="1">
    <source>
        <dbReference type="ARBA" id="ARBA00022448"/>
    </source>
</evidence>
<evidence type="ECO:0000256" key="10">
    <source>
        <dbReference type="ARBA" id="ARBA00023180"/>
    </source>
</evidence>
<dbReference type="GO" id="GO:0022848">
    <property type="term" value="F:acetylcholine-gated monoatomic cation-selective channel activity"/>
    <property type="evidence" value="ECO:0007669"/>
    <property type="project" value="InterPro"/>
</dbReference>
<dbReference type="PROSITE" id="PS00236">
    <property type="entry name" value="NEUROTR_ION_CHANNEL"/>
    <property type="match status" value="1"/>
</dbReference>
<evidence type="ECO:0000256" key="8">
    <source>
        <dbReference type="ARBA" id="ARBA00023157"/>
    </source>
</evidence>